<feature type="compositionally biased region" description="Polar residues" evidence="1">
    <location>
        <begin position="1"/>
        <end position="19"/>
    </location>
</feature>
<accession>A0A819KII6</accession>
<feature type="non-terminal residue" evidence="2">
    <location>
        <position position="1"/>
    </location>
</feature>
<dbReference type="Proteomes" id="UP000663823">
    <property type="component" value="Unassembled WGS sequence"/>
</dbReference>
<evidence type="ECO:0000313" key="3">
    <source>
        <dbReference type="Proteomes" id="UP000663823"/>
    </source>
</evidence>
<feature type="region of interest" description="Disordered" evidence="1">
    <location>
        <begin position="1"/>
        <end position="22"/>
    </location>
</feature>
<dbReference type="AlphaFoldDB" id="A0A819KII6"/>
<sequence length="105" mass="11614">KKRNNNFNAISVNNRQQENTDLDVERGIINSNDNNASDFANDDPESLSAKDDYETILYNPISSFNSIGSDERTSGSLMDIQSSPEEITVSSSGEASERGYFILVE</sequence>
<protein>
    <submittedName>
        <fullName evidence="2">Uncharacterized protein</fullName>
    </submittedName>
</protein>
<comment type="caution">
    <text evidence="2">The sequence shown here is derived from an EMBL/GenBank/DDBJ whole genome shotgun (WGS) entry which is preliminary data.</text>
</comment>
<proteinExistence type="predicted"/>
<evidence type="ECO:0000313" key="2">
    <source>
        <dbReference type="EMBL" id="CAF3949942.1"/>
    </source>
</evidence>
<feature type="compositionally biased region" description="Low complexity" evidence="1">
    <location>
        <begin position="30"/>
        <end position="39"/>
    </location>
</feature>
<gene>
    <name evidence="2" type="ORF">OTI717_LOCUS26325</name>
</gene>
<name>A0A819KII6_9BILA</name>
<dbReference type="EMBL" id="CAJOAX010005493">
    <property type="protein sequence ID" value="CAF3949942.1"/>
    <property type="molecule type" value="Genomic_DNA"/>
</dbReference>
<evidence type="ECO:0000256" key="1">
    <source>
        <dbReference type="SAM" id="MobiDB-lite"/>
    </source>
</evidence>
<reference evidence="2" key="1">
    <citation type="submission" date="2021-02" db="EMBL/GenBank/DDBJ databases">
        <authorList>
            <person name="Nowell W R."/>
        </authorList>
    </citation>
    <scope>NUCLEOTIDE SEQUENCE</scope>
</reference>
<organism evidence="2 3">
    <name type="scientific">Rotaria sordida</name>
    <dbReference type="NCBI Taxonomy" id="392033"/>
    <lineage>
        <taxon>Eukaryota</taxon>
        <taxon>Metazoa</taxon>
        <taxon>Spiralia</taxon>
        <taxon>Gnathifera</taxon>
        <taxon>Rotifera</taxon>
        <taxon>Eurotatoria</taxon>
        <taxon>Bdelloidea</taxon>
        <taxon>Philodinida</taxon>
        <taxon>Philodinidae</taxon>
        <taxon>Rotaria</taxon>
    </lineage>
</organism>
<feature type="region of interest" description="Disordered" evidence="1">
    <location>
        <begin position="28"/>
        <end position="47"/>
    </location>
</feature>